<dbReference type="GO" id="GO:0008206">
    <property type="term" value="P:bile acid metabolic process"/>
    <property type="evidence" value="ECO:0007669"/>
    <property type="project" value="UniProtKB-ARBA"/>
</dbReference>
<dbReference type="InterPro" id="IPR020904">
    <property type="entry name" value="Sc_DH/Rdtase_CS"/>
</dbReference>
<dbReference type="EMBL" id="VDCQ01000013">
    <property type="protein sequence ID" value="TNJ66076.1"/>
    <property type="molecule type" value="Genomic_DNA"/>
</dbReference>
<dbReference type="PRINTS" id="PR00080">
    <property type="entry name" value="SDRFAMILY"/>
</dbReference>
<accession>A0A5C4TBT8</accession>
<reference evidence="3 4" key="1">
    <citation type="submission" date="2019-05" db="EMBL/GenBank/DDBJ databases">
        <title>We sequenced the genome of Paenibacillus hemerocallicola KCTC 33185 for further insight into its adaptation and study the phylogeny of Paenibacillus.</title>
        <authorList>
            <person name="Narsing Rao M.P."/>
        </authorList>
    </citation>
    <scope>NUCLEOTIDE SEQUENCE [LARGE SCALE GENOMIC DNA]</scope>
    <source>
        <strain evidence="3 4">KCTC 33185</strain>
    </source>
</reference>
<sequence length="239" mass="25854">MDFTGKNVIVTGAAQGIGRATAILLAEHHANLVIIDVNPSSLQELEKELKDKGVMVMARLCDVSDESGVYAVVEEVLRSLGKIDALINNAGIYREGCMHFVKSNSELWKTKIEVNILGTMYFTHAVLSNMIENQYGRIVNLGSVAGVYGLRNMVDYSMSKGAIIAFTRALAKEVGPYGITVNAVSPGNINEKTNAPEMSFLGRSGTTRECANVVCFLASDEASYISGQNYQVDGSRKSM</sequence>
<proteinExistence type="inferred from homology"/>
<dbReference type="InterPro" id="IPR036291">
    <property type="entry name" value="NAD(P)-bd_dom_sf"/>
</dbReference>
<evidence type="ECO:0000313" key="4">
    <source>
        <dbReference type="Proteomes" id="UP000307943"/>
    </source>
</evidence>
<comment type="caution">
    <text evidence="3">The sequence shown here is derived from an EMBL/GenBank/DDBJ whole genome shotgun (WGS) entry which is preliminary data.</text>
</comment>
<dbReference type="FunFam" id="3.40.50.720:FF:000084">
    <property type="entry name" value="Short-chain dehydrogenase reductase"/>
    <property type="match status" value="1"/>
</dbReference>
<evidence type="ECO:0000256" key="2">
    <source>
        <dbReference type="ARBA" id="ARBA00023002"/>
    </source>
</evidence>
<dbReference type="SUPFAM" id="SSF51735">
    <property type="entry name" value="NAD(P)-binding Rossmann-fold domains"/>
    <property type="match status" value="1"/>
</dbReference>
<keyword evidence="2" id="KW-0560">Oxidoreductase</keyword>
<dbReference type="InterPro" id="IPR002347">
    <property type="entry name" value="SDR_fam"/>
</dbReference>
<dbReference type="PANTHER" id="PTHR42760:SF133">
    <property type="entry name" value="3-OXOACYL-[ACYL-CARRIER-PROTEIN] REDUCTASE"/>
    <property type="match status" value="1"/>
</dbReference>
<dbReference type="CDD" id="cd05233">
    <property type="entry name" value="SDR_c"/>
    <property type="match status" value="1"/>
</dbReference>
<protein>
    <submittedName>
        <fullName evidence="3">SDR family oxidoreductase</fullName>
    </submittedName>
</protein>
<dbReference type="PRINTS" id="PR00081">
    <property type="entry name" value="GDHRDH"/>
</dbReference>
<evidence type="ECO:0000313" key="3">
    <source>
        <dbReference type="EMBL" id="TNJ66076.1"/>
    </source>
</evidence>
<organism evidence="3 4">
    <name type="scientific">Paenibacillus hemerocallicola</name>
    <dbReference type="NCBI Taxonomy" id="1172614"/>
    <lineage>
        <taxon>Bacteria</taxon>
        <taxon>Bacillati</taxon>
        <taxon>Bacillota</taxon>
        <taxon>Bacilli</taxon>
        <taxon>Bacillales</taxon>
        <taxon>Paenibacillaceae</taxon>
        <taxon>Paenibacillus</taxon>
    </lineage>
</organism>
<dbReference type="GO" id="GO:0016616">
    <property type="term" value="F:oxidoreductase activity, acting on the CH-OH group of donors, NAD or NADP as acceptor"/>
    <property type="evidence" value="ECO:0007669"/>
    <property type="project" value="TreeGrafter"/>
</dbReference>
<dbReference type="PANTHER" id="PTHR42760">
    <property type="entry name" value="SHORT-CHAIN DEHYDROGENASES/REDUCTASES FAMILY MEMBER"/>
    <property type="match status" value="1"/>
</dbReference>
<evidence type="ECO:0000256" key="1">
    <source>
        <dbReference type="ARBA" id="ARBA00006484"/>
    </source>
</evidence>
<keyword evidence="4" id="KW-1185">Reference proteome</keyword>
<dbReference type="PROSITE" id="PS00061">
    <property type="entry name" value="ADH_SHORT"/>
    <property type="match status" value="1"/>
</dbReference>
<name>A0A5C4TBT8_9BACL</name>
<dbReference type="Pfam" id="PF13561">
    <property type="entry name" value="adh_short_C2"/>
    <property type="match status" value="1"/>
</dbReference>
<dbReference type="Proteomes" id="UP000307943">
    <property type="component" value="Unassembled WGS sequence"/>
</dbReference>
<comment type="similarity">
    <text evidence="1">Belongs to the short-chain dehydrogenases/reductases (SDR) family.</text>
</comment>
<dbReference type="RefSeq" id="WP_139602384.1">
    <property type="nucleotide sequence ID" value="NZ_VDCQ01000013.1"/>
</dbReference>
<dbReference type="AlphaFoldDB" id="A0A5C4TBT8"/>
<dbReference type="OrthoDB" id="9803333at2"/>
<dbReference type="Gene3D" id="3.40.50.720">
    <property type="entry name" value="NAD(P)-binding Rossmann-like Domain"/>
    <property type="match status" value="1"/>
</dbReference>
<gene>
    <name evidence="3" type="ORF">FE784_11690</name>
</gene>